<dbReference type="FunFam" id="3.30.360.10:FF:000011">
    <property type="entry name" value="Glucose-6-phosphate 1-dehydrogenase"/>
    <property type="match status" value="1"/>
</dbReference>
<dbReference type="GO" id="GO:0005829">
    <property type="term" value="C:cytosol"/>
    <property type="evidence" value="ECO:0007669"/>
    <property type="project" value="TreeGrafter"/>
</dbReference>
<organism evidence="10 11">
    <name type="scientific">Candidatus Purcelliella pentastirinorum</name>
    <dbReference type="NCBI Taxonomy" id="472834"/>
    <lineage>
        <taxon>Bacteria</taxon>
        <taxon>Pseudomonadati</taxon>
        <taxon>Pseudomonadota</taxon>
        <taxon>Gammaproteobacteria</taxon>
        <taxon>Enterobacterales</taxon>
        <taxon>Enterobacteriaceae</taxon>
        <taxon>Candidatus Purcelliella</taxon>
    </lineage>
</organism>
<evidence type="ECO:0000256" key="1">
    <source>
        <dbReference type="ARBA" id="ARBA00004937"/>
    </source>
</evidence>
<gene>
    <name evidence="7" type="primary">zwf</name>
    <name evidence="10" type="ORF">C9I82_017</name>
</gene>
<dbReference type="GO" id="GO:0004345">
    <property type="term" value="F:glucose-6-phosphate dehydrogenase activity"/>
    <property type="evidence" value="ECO:0007669"/>
    <property type="project" value="UniProtKB-UniRule"/>
</dbReference>
<comment type="catalytic activity">
    <reaction evidence="7">
        <text>D-glucose 6-phosphate + NADP(+) = 6-phospho-D-glucono-1,5-lactone + NADPH + H(+)</text>
        <dbReference type="Rhea" id="RHEA:15841"/>
        <dbReference type="ChEBI" id="CHEBI:15378"/>
        <dbReference type="ChEBI" id="CHEBI:57783"/>
        <dbReference type="ChEBI" id="CHEBI:57955"/>
        <dbReference type="ChEBI" id="CHEBI:58349"/>
        <dbReference type="ChEBI" id="CHEBI:61548"/>
        <dbReference type="EC" id="1.1.1.49"/>
    </reaction>
</comment>
<dbReference type="AlphaFoldDB" id="A0A346DZ44"/>
<dbReference type="NCBIfam" id="TIGR00871">
    <property type="entry name" value="zwf"/>
    <property type="match status" value="1"/>
</dbReference>
<dbReference type="SUPFAM" id="SSF55347">
    <property type="entry name" value="Glyceraldehyde-3-phosphate dehydrogenase-like, C-terminal domain"/>
    <property type="match status" value="1"/>
</dbReference>
<dbReference type="GO" id="GO:0050661">
    <property type="term" value="F:NADP binding"/>
    <property type="evidence" value="ECO:0007669"/>
    <property type="project" value="UniProtKB-UniRule"/>
</dbReference>
<feature type="binding site" evidence="7">
    <location>
        <position position="239"/>
    </location>
    <ligand>
        <name>substrate</name>
    </ligand>
</feature>
<dbReference type="KEGG" id="ppet:C9I82_017"/>
<evidence type="ECO:0000256" key="6">
    <source>
        <dbReference type="ARBA" id="ARBA00023277"/>
    </source>
</evidence>
<evidence type="ECO:0000256" key="7">
    <source>
        <dbReference type="HAMAP-Rule" id="MF_00966"/>
    </source>
</evidence>
<sequence>MQKRIMKNKNILQACNLIIFGTNGDLAKKKLLPSLYQLEKKNMLHNDTKIIGVGRVQFSKEDYIKMVYQSLKISNKKNIKEVIWKKFNNRLSFYNIDINFPSQFLKLKNIIEEKEKIIINYLATPPDTFKIICDGLNYSNLNNKNSRIIIEKPLGKSFITCKKINNHIKKYFTEKQIFRIDHYLGKETILNLLSLRFANTLFINNWDNKTIDHIQITIAESIGIEGRWKYFDKIGQMRDMVQNHLLQILTIIAMDPPESLDEDQLREKKISVLKSLRPINYKNVLKKTVKGQYTSNIIQNKNIKGYLEENEANKKSNTETFVCIKANIDNWRWYGVPFYLRTGKRLPIKYSEIVIYFKKPKINLFKKSLIKLPQNKITIRLQSNEGIDIQILNKTPGLNNKDKLQAIKLNCTYSEIFNYSYLSDSYENLLLESMIGIQKLFVKKEEIEEAWKWIDLIIEAWKIKKQKIYLYPAGSWGPNKSLLMINKDKRNWNNFNNYQKNNL</sequence>
<evidence type="ECO:0000313" key="11">
    <source>
        <dbReference type="Proteomes" id="UP000256856"/>
    </source>
</evidence>
<dbReference type="Pfam" id="PF02781">
    <property type="entry name" value="G6PD_C"/>
    <property type="match status" value="1"/>
</dbReference>
<dbReference type="EC" id="1.1.1.49" evidence="7"/>
<dbReference type="SUPFAM" id="SSF51735">
    <property type="entry name" value="NAD(P)-binding Rossmann-fold domains"/>
    <property type="match status" value="1"/>
</dbReference>
<dbReference type="PANTHER" id="PTHR23429:SF0">
    <property type="entry name" value="GLUCOSE-6-PHOSPHATE 1-DEHYDROGENASE"/>
    <property type="match status" value="1"/>
</dbReference>
<keyword evidence="4 7" id="KW-0521">NADP</keyword>
<dbReference type="PROSITE" id="PS00069">
    <property type="entry name" value="G6P_DEHYDROGENASE"/>
    <property type="match status" value="1"/>
</dbReference>
<dbReference type="Pfam" id="PF00479">
    <property type="entry name" value="G6PD_N"/>
    <property type="match status" value="1"/>
</dbReference>
<dbReference type="HAMAP" id="MF_00966">
    <property type="entry name" value="G6PD"/>
    <property type="match status" value="1"/>
</dbReference>
<keyword evidence="3 7" id="KW-0313">Glucose metabolism</keyword>
<dbReference type="Proteomes" id="UP000256856">
    <property type="component" value="Chromosome"/>
</dbReference>
<feature type="active site" description="Proton acceptor" evidence="7">
    <location>
        <position position="244"/>
    </location>
</feature>
<comment type="similarity">
    <text evidence="2 7">Belongs to the glucose-6-phosphate dehydrogenase family.</text>
</comment>
<dbReference type="InterPro" id="IPR036291">
    <property type="entry name" value="NAD(P)-bd_dom_sf"/>
</dbReference>
<feature type="binding site" evidence="7">
    <location>
        <position position="220"/>
    </location>
    <ligand>
        <name>substrate</name>
    </ligand>
</feature>
<feature type="binding site" evidence="7">
    <location>
        <begin position="97"/>
        <end position="98"/>
    </location>
    <ligand>
        <name>NADP(+)</name>
        <dbReference type="ChEBI" id="CHEBI:58349"/>
    </ligand>
</feature>
<feature type="domain" description="Glucose-6-phosphate dehydrogenase C-terminal" evidence="9">
    <location>
        <begin position="194"/>
        <end position="493"/>
    </location>
</feature>
<dbReference type="InterPro" id="IPR019796">
    <property type="entry name" value="G6P_DH_AS"/>
</dbReference>
<keyword evidence="11" id="KW-1185">Reference proteome</keyword>
<feature type="binding site" evidence="7">
    <location>
        <position position="152"/>
    </location>
    <ligand>
        <name>NADP(+)</name>
        <dbReference type="ChEBI" id="CHEBI:58349"/>
    </ligand>
</feature>
<evidence type="ECO:0000259" key="8">
    <source>
        <dbReference type="Pfam" id="PF00479"/>
    </source>
</evidence>
<feature type="domain" description="Glucose-6-phosphate dehydrogenase NAD-binding" evidence="8">
    <location>
        <begin position="18"/>
        <end position="191"/>
    </location>
</feature>
<dbReference type="InterPro" id="IPR001282">
    <property type="entry name" value="G6P_DH"/>
</dbReference>
<reference evidence="10 11" key="1">
    <citation type="submission" date="2018-03" db="EMBL/GenBank/DDBJ databases">
        <title>A parallel universe: an anciently diverged bacterial symbiosis in a Hawaiian planthopper (Hemiptera: Cixiidae) reveals rearranged nutritional responsibilities.</title>
        <authorList>
            <person name="Bennett G."/>
            <person name="Mao M."/>
        </authorList>
    </citation>
    <scope>NUCLEOTIDE SEQUENCE [LARGE SCALE GENOMIC DNA]</scope>
    <source>
        <strain evidence="10 11">OLIH</strain>
    </source>
</reference>
<feature type="binding site" evidence="7">
    <location>
        <position position="55"/>
    </location>
    <ligand>
        <name>NADP(+)</name>
        <dbReference type="ChEBI" id="CHEBI:58349"/>
    </ligand>
</feature>
<dbReference type="PRINTS" id="PR00079">
    <property type="entry name" value="G6PDHDRGNASE"/>
</dbReference>
<dbReference type="GO" id="GO:0006006">
    <property type="term" value="P:glucose metabolic process"/>
    <property type="evidence" value="ECO:0007669"/>
    <property type="project" value="UniProtKB-KW"/>
</dbReference>
<dbReference type="Gene3D" id="3.30.360.10">
    <property type="entry name" value="Dihydrodipicolinate Reductase, domain 2"/>
    <property type="match status" value="1"/>
</dbReference>
<comment type="pathway">
    <text evidence="1 7">Carbohydrate degradation; pentose phosphate pathway; D-ribulose 5-phosphate from D-glucose 6-phosphate (oxidative stage): step 1/3.</text>
</comment>
<evidence type="ECO:0000256" key="2">
    <source>
        <dbReference type="ARBA" id="ARBA00009975"/>
    </source>
</evidence>
<dbReference type="InterPro" id="IPR022674">
    <property type="entry name" value="G6P_DH_NAD-bd"/>
</dbReference>
<evidence type="ECO:0000259" key="9">
    <source>
        <dbReference type="Pfam" id="PF02781"/>
    </source>
</evidence>
<feature type="binding site" evidence="7">
    <location>
        <position position="186"/>
    </location>
    <ligand>
        <name>substrate</name>
    </ligand>
</feature>
<name>A0A346DZ44_9ENTR</name>
<evidence type="ECO:0000256" key="3">
    <source>
        <dbReference type="ARBA" id="ARBA00022526"/>
    </source>
</evidence>
<comment type="caution">
    <text evidence="7">Lacks conserved residue(s) required for the propagation of feature annotation.</text>
</comment>
<keyword evidence="6 7" id="KW-0119">Carbohydrate metabolism</keyword>
<accession>A0A346DZ44</accession>
<comment type="function">
    <text evidence="7">Catalyzes the oxidation of glucose 6-phosphate to 6-phosphogluconolactone.</text>
</comment>
<feature type="binding site" evidence="7">
    <location>
        <position position="349"/>
    </location>
    <ligand>
        <name>substrate</name>
    </ligand>
</feature>
<proteinExistence type="inferred from homology"/>
<evidence type="ECO:0000256" key="5">
    <source>
        <dbReference type="ARBA" id="ARBA00023002"/>
    </source>
</evidence>
<dbReference type="EMBL" id="CP028374">
    <property type="protein sequence ID" value="AXN01999.1"/>
    <property type="molecule type" value="Genomic_DNA"/>
</dbReference>
<evidence type="ECO:0000313" key="10">
    <source>
        <dbReference type="EMBL" id="AXN01999.1"/>
    </source>
</evidence>
<feature type="binding site" evidence="7">
    <location>
        <position position="182"/>
    </location>
    <ligand>
        <name>substrate</name>
    </ligand>
</feature>
<feature type="binding site" evidence="7">
    <location>
        <position position="344"/>
    </location>
    <ligand>
        <name>substrate</name>
    </ligand>
</feature>
<dbReference type="Gene3D" id="3.40.50.720">
    <property type="entry name" value="NAD(P)-binding Rossmann-like Domain"/>
    <property type="match status" value="1"/>
</dbReference>
<keyword evidence="5 7" id="KW-0560">Oxidoreductase</keyword>
<dbReference type="PANTHER" id="PTHR23429">
    <property type="entry name" value="GLUCOSE-6-PHOSPHATE 1-DEHYDROGENASE G6PD"/>
    <property type="match status" value="1"/>
</dbReference>
<dbReference type="UniPathway" id="UPA00115">
    <property type="reaction ID" value="UER00408"/>
</dbReference>
<dbReference type="PIRSF" id="PIRSF000110">
    <property type="entry name" value="G6PD"/>
    <property type="match status" value="1"/>
</dbReference>
<protein>
    <recommendedName>
        <fullName evidence="7">Glucose-6-phosphate 1-dehydrogenase</fullName>
        <shortName evidence="7">G6PD</shortName>
        <ecNumber evidence="7">1.1.1.49</ecNumber>
    </recommendedName>
</protein>
<dbReference type="GO" id="GO:0009051">
    <property type="term" value="P:pentose-phosphate shunt, oxidative branch"/>
    <property type="evidence" value="ECO:0007669"/>
    <property type="project" value="TreeGrafter"/>
</dbReference>
<dbReference type="InterPro" id="IPR022675">
    <property type="entry name" value="G6P_DH_C"/>
</dbReference>
<evidence type="ECO:0000256" key="4">
    <source>
        <dbReference type="ARBA" id="ARBA00022857"/>
    </source>
</evidence>